<name>A0ABT0BJ74_9SPHN</name>
<reference evidence="2" key="1">
    <citation type="submission" date="2022-03" db="EMBL/GenBank/DDBJ databases">
        <title>Identification of a novel bacterium isolated from mangrove sediments.</title>
        <authorList>
            <person name="Pan X."/>
        </authorList>
    </citation>
    <scope>NUCLEOTIDE SEQUENCE</scope>
    <source>
        <strain evidence="2">B1949</strain>
    </source>
</reference>
<dbReference type="RefSeq" id="WP_244023916.1">
    <property type="nucleotide sequence ID" value="NZ_JALHLF010000144.1"/>
</dbReference>
<keyword evidence="3" id="KW-1185">Reference proteome</keyword>
<evidence type="ECO:0000313" key="3">
    <source>
        <dbReference type="Proteomes" id="UP001162881"/>
    </source>
</evidence>
<proteinExistence type="predicted"/>
<evidence type="ECO:0000256" key="1">
    <source>
        <dbReference type="SAM" id="Phobius"/>
    </source>
</evidence>
<feature type="transmembrane region" description="Helical" evidence="1">
    <location>
        <begin position="35"/>
        <end position="56"/>
    </location>
</feature>
<protein>
    <submittedName>
        <fullName evidence="2">Uncharacterized protein</fullName>
    </submittedName>
</protein>
<keyword evidence="1" id="KW-1133">Transmembrane helix</keyword>
<dbReference type="Proteomes" id="UP001162881">
    <property type="component" value="Unassembled WGS sequence"/>
</dbReference>
<gene>
    <name evidence="2" type="ORF">MTR62_19045</name>
</gene>
<organism evidence="2 3">
    <name type="scientific">Novosphingobium organovorum</name>
    <dbReference type="NCBI Taxonomy" id="2930092"/>
    <lineage>
        <taxon>Bacteria</taxon>
        <taxon>Pseudomonadati</taxon>
        <taxon>Pseudomonadota</taxon>
        <taxon>Alphaproteobacteria</taxon>
        <taxon>Sphingomonadales</taxon>
        <taxon>Sphingomonadaceae</taxon>
        <taxon>Novosphingobium</taxon>
    </lineage>
</organism>
<evidence type="ECO:0000313" key="2">
    <source>
        <dbReference type="EMBL" id="MCJ2184769.1"/>
    </source>
</evidence>
<comment type="caution">
    <text evidence="2">The sequence shown here is derived from an EMBL/GenBank/DDBJ whole genome shotgun (WGS) entry which is preliminary data.</text>
</comment>
<accession>A0ABT0BJ74</accession>
<keyword evidence="1" id="KW-0812">Transmembrane</keyword>
<keyword evidence="1" id="KW-0472">Membrane</keyword>
<sequence>MGAWQNFSTRPIADFRFGANLVGMWQATWRWIKRGTLAVIAFLALLGVIFCLFVAYEKHRLAQFSRTYERPLSEDLRTVQYAEPNGMLARLKPVQGTDNLRFAAIPSFGKRWFAVSVSVIKGQGVGEAVVTSPDGDVIRHEAFVLPKSELLLFLNQWDEVVDGYSGEGRSLTDGTLLAFERRHGPHITSGMGNSPCHYDVLGDWAAQTFEQYVPEMQDLRQPSLAMLLKTRFCNPSIFDLR</sequence>
<dbReference type="EMBL" id="JALHLF010000144">
    <property type="protein sequence ID" value="MCJ2184769.1"/>
    <property type="molecule type" value="Genomic_DNA"/>
</dbReference>